<protein>
    <submittedName>
        <fullName evidence="2">Uncharacterized protein</fullName>
    </submittedName>
</protein>
<keyword evidence="3" id="KW-1185">Reference proteome</keyword>
<accession>A0A226DR39</accession>
<evidence type="ECO:0000313" key="3">
    <source>
        <dbReference type="Proteomes" id="UP000198287"/>
    </source>
</evidence>
<proteinExistence type="predicted"/>
<dbReference type="EMBL" id="LNIX01000013">
    <property type="protein sequence ID" value="OXA47530.1"/>
    <property type="molecule type" value="Genomic_DNA"/>
</dbReference>
<sequence length="2438" mass="271582">MGLNRLYSFGFAVIVLWLGVSHVVVQATGGDALKSKIPITPELANTWAEKILDNVFTSRHQPIFDQLQHPTTLRAVDAMRDNLINSHRGKPEAYIFEKLTSKDYLNALEGSIRKNKDINTIAVMVDGDKIYISGNIKNVELPLDPSDAELFKKLAMNKEVIYPHDHFGLDDSDAPLIKKAIRDTNMKDSFDGKDPAVLVVQPTAESQIVRDLEVEKQGEWKNRVDELTKNHQAALERLDRNARKNPKFSEADLQSKVAKMEEKFRRNLQTQKLEFDKTVGNQFNYKKNVKGAHVHHAEMQLLYQAKKANLGGENKVVIGVSKSLCEKCQQGIIDADDIFDFTQHDKPGQPAANIKNWEQPEGVKVTDLSEMEARLKSRTNDLDEMMATKLKSVDISGCSRRKRSLGSPCAKIDSKRFIQEYAEGDEFKKRKLAEATRMEDGLQFEGSADDVDKVKNLAKLEDVKTYQKATVASKLKQKGGARIFPALDSNISAKPAHWQTDPFANFMLWDKIKVQSGKVKTKLSQTKLAKKINNLYNSKGFSRSSSAISKSTAPIGIFLLGKSIVNGAIHKDYTSLGIIGARLGIEAVEKGAKLSSNLARVGGKFAKTSKIIGKIAGPIGIIADIGLSSYSLAKAVDRLHASDNQYDKNDAIADIVQESVDIAITTAVVVATLAFPPAGAIIAVVGIIANLALSLVVSLFKTQNEIDRIESDIPLLDFEKNEQFVSRFFDWFGTRQNDYVDDLVKTKKLNDLFVKHNLNFLKSNPQLSGIAFPARSISYSGSCRVTRRTCYLKNLWGCSQKFSSDVELARGCDQGQYCDGHSCTNWWESTGDWSYDDYRCLCDQSSNVQEGYPRLNNLVDFRQKQWIHLERAVPAEVNGAVFKCRPGHLTDQGFRTSQRSMTRDYLCDGTIALYQPNLGGKIFYFDLEDGNDWVYLNEYSSEDNIFIIQNGQKKFVAANGNDNFVLHANCTKLNGLLEGGGGVNSITLPDDLLRGSQISFKDSYLSDGTGYNNFNIQFSNINEITGRKGRTEFIKPSCDLRTVRSQGGGTNPDVVDLSVIGCTTSLTIISEGNTKVINSKPRATRSISIRPIQLVSLPGETADFECNIHLHKNMDLTVIIQDGCSNYTNLSYTSTISKISLNSTAANGRGRFNLSFDTAEVTHASSQVKVLFWEGVYGGSSYSSANFQSPGELKFIHSLDIYIGTNYRFEDLLERIGAQEFPNIFLLRGGSWKVKCGKMGDSFILYDSFLAHAHASINCPPSRKQNIIAFNEDSRGRLDINFMHGTINDGIKISGVTTLEGRKKLAESVTCGCDTEHVATSGGSFSNPDLVIIPSRIHCPVTKFLTIVAQGNMKLQENTASNISTDITGRVLIITNSTEINERLLFKVNTHESSTLAFDIHLTDLSLSQVPNNPANNNFLINLSTRYGDEISFKISGKTGNPRFLSGPTVTIFNAKNEPNGNLLVHTSGSVQVFHFPGCQSYQGIQGLANYFKLTGNCWNVNGATNSTNIFILEIDEKGSINETSFTGGIGSSENTLIVEQLSADNAITFNFHRKWFGTSPGQNAKMDNIQQFYGRISKPDIIVTSCDASVTMIDGRGGASSGTEGKDKIFIDDNNRSCEILVLVPEFTEVRNTARHGRFVYDISLESGLDCIKFYPYHENQHVLQYRFLPAGIISEAVYEEAKHLLQLNFSFNESLKFDAIRLGTSLNPTIRFVNSDQGVTCEFKAAESDGEEAKLNAIWEIKYISNTLILHGLTTSINTFVVNITQNFDEQSRFEFHGGIGAEILNEFWIASVPSKINVISGQDNDYGTNVVRLLDTLCPDEDLIIDLHDTNGSISATSGPVVEKMTDIHKFFGRVNHKDTVIPGCNTEQISAAEEIVIYPDYCHWFYLDVTLQPGTVVSFFMPIENEDIEITEAEGEFRYHFQEPMSFTPLISRKYHNQFLHTEHIYHLPLTLSDLDSINFYIWNDTVTYSIGDSHYFHEMLVILDEEDEFYRQPKFFTRDACEVRVGRSGEILAICTPNSQTGVLDESMVAKIAVDLGITIIYKTKDFVIQAGNDKEEERNVLTTSKNATNHFYGGGGANTIYEIVFLQHDLVINTGVPTITNVTEDQRLIHTLDLTDIIVPLRAQIGTKYVPPVRREGDDLIISLPEYESLLPGEITLVNGVYIADIFQILLNSAVMGLKTVDESNNTTELPGSRIKQGADTITDRWVIYPKPILIEPGTVYSISQEDLEDGHKISLGEDPKTETRSNFSFLMAKSEDDLVFSNIMSNDGEEPTIIIISGFYPSTSNNSLVNTTQQNETFASNIAIELPGMEKFLDKSVHDLTYEAEEDVTTSWDDILEVVEEALLEEMPEIPRTFKRNTNLFPVWFFIIALALLAIIAIATVSTIFVVIKRKLCWSSELYFGPETGDDTVSTKENDIYLIEVKPLMKMVQDE</sequence>
<gene>
    <name evidence="2" type="ORF">Fcan01_17959</name>
</gene>
<keyword evidence="1" id="KW-0472">Membrane</keyword>
<evidence type="ECO:0000313" key="2">
    <source>
        <dbReference type="EMBL" id="OXA47530.1"/>
    </source>
</evidence>
<keyword evidence="1" id="KW-1133">Transmembrane helix</keyword>
<name>A0A226DR39_FOLCA</name>
<dbReference type="OrthoDB" id="8120765at2759"/>
<evidence type="ECO:0000256" key="1">
    <source>
        <dbReference type="SAM" id="Phobius"/>
    </source>
</evidence>
<comment type="caution">
    <text evidence="2">The sequence shown here is derived from an EMBL/GenBank/DDBJ whole genome shotgun (WGS) entry which is preliminary data.</text>
</comment>
<dbReference type="Proteomes" id="UP000198287">
    <property type="component" value="Unassembled WGS sequence"/>
</dbReference>
<keyword evidence="1" id="KW-0812">Transmembrane</keyword>
<organism evidence="2 3">
    <name type="scientific">Folsomia candida</name>
    <name type="common">Springtail</name>
    <dbReference type="NCBI Taxonomy" id="158441"/>
    <lineage>
        <taxon>Eukaryota</taxon>
        <taxon>Metazoa</taxon>
        <taxon>Ecdysozoa</taxon>
        <taxon>Arthropoda</taxon>
        <taxon>Hexapoda</taxon>
        <taxon>Collembola</taxon>
        <taxon>Entomobryomorpha</taxon>
        <taxon>Isotomoidea</taxon>
        <taxon>Isotomidae</taxon>
        <taxon>Proisotominae</taxon>
        <taxon>Folsomia</taxon>
    </lineage>
</organism>
<feature type="transmembrane region" description="Helical" evidence="1">
    <location>
        <begin position="2370"/>
        <end position="2395"/>
    </location>
</feature>
<feature type="transmembrane region" description="Helical" evidence="1">
    <location>
        <begin position="6"/>
        <end position="25"/>
    </location>
</feature>
<reference evidence="2 3" key="1">
    <citation type="submission" date="2015-12" db="EMBL/GenBank/DDBJ databases">
        <title>The genome of Folsomia candida.</title>
        <authorList>
            <person name="Faddeeva A."/>
            <person name="Derks M.F."/>
            <person name="Anvar Y."/>
            <person name="Smit S."/>
            <person name="Van Straalen N."/>
            <person name="Roelofs D."/>
        </authorList>
    </citation>
    <scope>NUCLEOTIDE SEQUENCE [LARGE SCALE GENOMIC DNA]</scope>
    <source>
        <strain evidence="2 3">VU population</strain>
        <tissue evidence="2">Whole body</tissue>
    </source>
</reference>